<gene>
    <name evidence="1" type="ORF">CRV2_00001522</name>
</gene>
<evidence type="ECO:0000313" key="2">
    <source>
        <dbReference type="Proteomes" id="UP000836387"/>
    </source>
</evidence>
<accession>A0ACA9TUK3</accession>
<reference evidence="1" key="1">
    <citation type="submission" date="2020-04" db="EMBL/GenBank/DDBJ databases">
        <authorList>
            <person name="Broberg M."/>
        </authorList>
    </citation>
    <scope>NUCLEOTIDE SEQUENCE</scope>
</reference>
<evidence type="ECO:0000313" key="1">
    <source>
        <dbReference type="EMBL" id="CAG9944358.1"/>
    </source>
</evidence>
<reference evidence="1" key="2">
    <citation type="submission" date="2021-10" db="EMBL/GenBank/DDBJ databases">
        <authorList>
            <person name="Piombo E."/>
        </authorList>
    </citation>
    <scope>NUCLEOTIDE SEQUENCE</scope>
</reference>
<name>A0ACA9TUK3_BIOOC</name>
<organism evidence="1 2">
    <name type="scientific">Clonostachys rosea f. rosea IK726</name>
    <dbReference type="NCBI Taxonomy" id="1349383"/>
    <lineage>
        <taxon>Eukaryota</taxon>
        <taxon>Fungi</taxon>
        <taxon>Dikarya</taxon>
        <taxon>Ascomycota</taxon>
        <taxon>Pezizomycotina</taxon>
        <taxon>Sordariomycetes</taxon>
        <taxon>Hypocreomycetidae</taxon>
        <taxon>Hypocreales</taxon>
        <taxon>Bionectriaceae</taxon>
        <taxon>Clonostachys</taxon>
    </lineage>
</organism>
<proteinExistence type="predicted"/>
<comment type="caution">
    <text evidence="1">The sequence shown here is derived from an EMBL/GenBank/DDBJ whole genome shotgun (WGS) entry which is preliminary data.</text>
</comment>
<sequence length="532" mass="59030">MGSKTAKRTPAKDGRSPIATRRSASKSLKAEQTPSPSPAKSASSRNRTPRSGFTHRPPTAEERKSNGRVPGRNLIVWGRPRMAEKLLLHMQYELARHKIQVPWDYVAHRLHPGSSGAAIVQHLNRIRRELVAKGHLVPPATSRNGAVPPESTDPTVRGYVRKDMDGEDKESVRPVRYDEIMDDRKFNLPSMDNLDVIAESTERELNDTEDSDNEDGPSQMTSNSPSGDSIKSLNSFYHAQPNSNAYAQLQAPVSFADSEPGYPALGAMPSPADQKFFPGNGNSPHKYHGENDGQYPGFYFPGASFPNPMMYNQAMPSDPFSFAQPQGHDESSSEKQADHPAKNGTAGPMPMLPHPNFPYGYPWMPFPMNPYLAYGPPMQGARQQTPVDPKGESPRGDDSFVVQDAQSEQPNMDDLFGRQHSLTASEQHADLSEESSLQTLLEGEDDSLETVQENEGSFETVLGNEDSLETVLENENSFQNLPDEEENEDSLHNLLNEEESLQILPGENEDSFQTLLEESEGSFQNFFEEDEE</sequence>
<protein>
    <submittedName>
        <fullName evidence="1">Uncharacterized protein</fullName>
    </submittedName>
</protein>
<keyword evidence="2" id="KW-1185">Reference proteome</keyword>
<dbReference type="EMBL" id="CADEHS020000007">
    <property type="protein sequence ID" value="CAG9944358.1"/>
    <property type="molecule type" value="Genomic_DNA"/>
</dbReference>
<dbReference type="Proteomes" id="UP000836387">
    <property type="component" value="Unassembled WGS sequence"/>
</dbReference>